<evidence type="ECO:0000256" key="7">
    <source>
        <dbReference type="ARBA" id="ARBA00023136"/>
    </source>
</evidence>
<feature type="domain" description="Glycosyl transferase family 28 C-terminal" evidence="12">
    <location>
        <begin position="185"/>
        <end position="378"/>
    </location>
</feature>
<dbReference type="GO" id="GO:0050511">
    <property type="term" value="F:undecaprenyldiphospho-muramoylpentapeptide beta-N-acetylglucosaminyltransferase activity"/>
    <property type="evidence" value="ECO:0007669"/>
    <property type="project" value="UniProtKB-UniRule"/>
</dbReference>
<keyword evidence="1 10" id="KW-1003">Cell membrane</keyword>
<dbReference type="GO" id="GO:0008360">
    <property type="term" value="P:regulation of cell shape"/>
    <property type="evidence" value="ECO:0007669"/>
    <property type="project" value="UniProtKB-KW"/>
</dbReference>
<dbReference type="PANTHER" id="PTHR21015:SF22">
    <property type="entry name" value="GLYCOSYLTRANSFERASE"/>
    <property type="match status" value="1"/>
</dbReference>
<dbReference type="GO" id="GO:0071555">
    <property type="term" value="P:cell wall organization"/>
    <property type="evidence" value="ECO:0007669"/>
    <property type="project" value="UniProtKB-KW"/>
</dbReference>
<comment type="function">
    <text evidence="10">Cell wall formation. Catalyzes the transfer of a GlcNAc subunit on undecaprenyl-pyrophosphoryl-MurNAc-pentapeptide (lipid intermediate I) to form undecaprenyl-pyrophosphoryl-MurNAc-(pentapeptide)GlcNAc (lipid intermediate II).</text>
</comment>
<name>A0A221SWH9_9DEIO</name>
<dbReference type="GO" id="GO:0051991">
    <property type="term" value="F:UDP-N-acetyl-D-glucosamine:N-acetylmuramoyl-L-alanyl-D-glutamyl-meso-2,6-diaminopimelyl-D-alanyl-D-alanine-diphosphoundecaprenol 4-beta-N-acetylglucosaminlytransferase activity"/>
    <property type="evidence" value="ECO:0007669"/>
    <property type="project" value="RHEA"/>
</dbReference>
<dbReference type="HAMAP" id="MF_00033">
    <property type="entry name" value="MurG"/>
    <property type="match status" value="1"/>
</dbReference>
<dbReference type="RefSeq" id="WP_022801782.1">
    <property type="nucleotide sequence ID" value="NZ_ATTJ01000001.1"/>
</dbReference>
<keyword evidence="8 10" id="KW-0131">Cell cycle</keyword>
<dbReference type="GO" id="GO:0005975">
    <property type="term" value="P:carbohydrate metabolic process"/>
    <property type="evidence" value="ECO:0007669"/>
    <property type="project" value="InterPro"/>
</dbReference>
<evidence type="ECO:0000256" key="4">
    <source>
        <dbReference type="ARBA" id="ARBA00022679"/>
    </source>
</evidence>
<feature type="binding site" evidence="10">
    <location>
        <position position="124"/>
    </location>
    <ligand>
        <name>UDP-N-acetyl-alpha-D-glucosamine</name>
        <dbReference type="ChEBI" id="CHEBI:57705"/>
    </ligand>
</feature>
<dbReference type="Pfam" id="PF03033">
    <property type="entry name" value="Glyco_transf_28"/>
    <property type="match status" value="1"/>
</dbReference>
<gene>
    <name evidence="10" type="primary">murG</name>
    <name evidence="13" type="ORF">DFI_08270</name>
</gene>
<protein>
    <recommendedName>
        <fullName evidence="10">UDP-N-acetylglucosamine--N-acetylmuramyl-(pentapeptide) pyrophosphoryl-undecaprenol N-acetylglucosamine transferase</fullName>
        <ecNumber evidence="10">2.4.1.227</ecNumber>
    </recommendedName>
    <alternativeName>
        <fullName evidence="10">Undecaprenyl-PP-MurNAc-pentapeptide-UDPGlcNAc GlcNAc transferase</fullName>
    </alternativeName>
</protein>
<feature type="binding site" evidence="10">
    <location>
        <position position="164"/>
    </location>
    <ligand>
        <name>UDP-N-acetyl-alpha-D-glucosamine</name>
        <dbReference type="ChEBI" id="CHEBI:57705"/>
    </ligand>
</feature>
<feature type="domain" description="Glycosyltransferase family 28 N-terminal" evidence="11">
    <location>
        <begin position="4"/>
        <end position="141"/>
    </location>
</feature>
<feature type="binding site" evidence="10">
    <location>
        <position position="192"/>
    </location>
    <ligand>
        <name>UDP-N-acetyl-alpha-D-glucosamine</name>
        <dbReference type="ChEBI" id="CHEBI:57705"/>
    </ligand>
</feature>
<dbReference type="KEGG" id="dfc:DFI_08270"/>
<feature type="binding site" evidence="10">
    <location>
        <begin position="11"/>
        <end position="13"/>
    </location>
    <ligand>
        <name>UDP-N-acetyl-alpha-D-glucosamine</name>
        <dbReference type="ChEBI" id="CHEBI:57705"/>
    </ligand>
</feature>
<dbReference type="SUPFAM" id="SSF53756">
    <property type="entry name" value="UDP-Glycosyltransferase/glycogen phosphorylase"/>
    <property type="match status" value="2"/>
</dbReference>
<dbReference type="Proteomes" id="UP000259030">
    <property type="component" value="Chromosome"/>
</dbReference>
<reference evidence="13 14" key="1">
    <citation type="submission" date="2017-05" db="EMBL/GenBank/DDBJ databases">
        <title>The complete genome sequence of Deinococcus ficus isolated from the rhizosphere of the Ficus religiosa L. in Taiwan.</title>
        <authorList>
            <person name="Wu K.-M."/>
            <person name="Liao T.-L."/>
            <person name="Liu Y.-M."/>
            <person name="Young C.-C."/>
            <person name="Tsai S.-F."/>
        </authorList>
    </citation>
    <scope>NUCLEOTIDE SEQUENCE [LARGE SCALE GENOMIC DNA]</scope>
    <source>
        <strain evidence="13 14">CC-FR2-10</strain>
    </source>
</reference>
<dbReference type="Gene3D" id="3.40.50.2000">
    <property type="entry name" value="Glycogen Phosphorylase B"/>
    <property type="match status" value="3"/>
</dbReference>
<dbReference type="EMBL" id="CP021081">
    <property type="protein sequence ID" value="ASN80993.1"/>
    <property type="molecule type" value="Genomic_DNA"/>
</dbReference>
<dbReference type="InterPro" id="IPR004276">
    <property type="entry name" value="GlycoTrans_28_N"/>
</dbReference>
<evidence type="ECO:0000259" key="11">
    <source>
        <dbReference type="Pfam" id="PF03033"/>
    </source>
</evidence>
<evidence type="ECO:0000313" key="13">
    <source>
        <dbReference type="EMBL" id="ASN80993.1"/>
    </source>
</evidence>
<accession>A0A221SWH9</accession>
<evidence type="ECO:0000256" key="6">
    <source>
        <dbReference type="ARBA" id="ARBA00022984"/>
    </source>
</evidence>
<keyword evidence="9 10" id="KW-0961">Cell wall biogenesis/degradation</keyword>
<dbReference type="AlphaFoldDB" id="A0A221SWH9"/>
<evidence type="ECO:0000256" key="3">
    <source>
        <dbReference type="ARBA" id="ARBA00022676"/>
    </source>
</evidence>
<evidence type="ECO:0000313" key="14">
    <source>
        <dbReference type="Proteomes" id="UP000259030"/>
    </source>
</evidence>
<proteinExistence type="inferred from homology"/>
<dbReference type="CDD" id="cd03785">
    <property type="entry name" value="GT28_MurG"/>
    <property type="match status" value="1"/>
</dbReference>
<sequence length="401" mass="42157">MSLVVMATGGTGGHIYPAVATARELVRRGHTALLLGQRGGMEERVAREQDLEFVGVDAGKLARSGQGRPDPRELLRAGKGILEARRVLQQRRPGVVVGYGGFASLPGVLAAQSLRIPTVLHEQNARLGLTQRLAVRQARAIGTAYETVIGLDPARATLVGMPVREDRLDRAEALARLKLREGPLTIFVMGGSQGSLFLNNTVPDTLRHVLGAEGLLDATGAGRGTRVSETGHHLPAIDLDFVHGTHAAPGTGGAAVQVLHSTGPRWLPEVAPGVKDLEWYHPVGYVDAVAAWSVADLAITRAGTSTLAEAAFHGVPLVMVPLPESSENHQFHNGKSVEAAGAGVVVEQREAQGTLGPAVLECAEPRRRAAMQAAARARAQVGAAARFADLIEAQLSGPRAD</sequence>
<dbReference type="OrthoDB" id="9808936at2"/>
<evidence type="ECO:0000259" key="12">
    <source>
        <dbReference type="Pfam" id="PF04101"/>
    </source>
</evidence>
<comment type="catalytic activity">
    <reaction evidence="10">
        <text>di-trans,octa-cis-undecaprenyl diphospho-N-acetyl-alpha-D-muramoyl-L-alanyl-D-glutamyl-meso-2,6-diaminopimeloyl-D-alanyl-D-alanine + UDP-N-acetyl-alpha-D-glucosamine = di-trans,octa-cis-undecaprenyl diphospho-[N-acetyl-alpha-D-glucosaminyl-(1-&gt;4)]-N-acetyl-alpha-D-muramoyl-L-alanyl-D-glutamyl-meso-2,6-diaminopimeloyl-D-alanyl-D-alanine + UDP + H(+)</text>
        <dbReference type="Rhea" id="RHEA:31227"/>
        <dbReference type="ChEBI" id="CHEBI:15378"/>
        <dbReference type="ChEBI" id="CHEBI:57705"/>
        <dbReference type="ChEBI" id="CHEBI:58223"/>
        <dbReference type="ChEBI" id="CHEBI:61387"/>
        <dbReference type="ChEBI" id="CHEBI:61388"/>
        <dbReference type="EC" id="2.4.1.227"/>
    </reaction>
</comment>
<evidence type="ECO:0000256" key="8">
    <source>
        <dbReference type="ARBA" id="ARBA00023306"/>
    </source>
</evidence>
<keyword evidence="6 10" id="KW-0573">Peptidoglycan synthesis</keyword>
<keyword evidence="3 10" id="KW-0328">Glycosyltransferase</keyword>
<dbReference type="GO" id="GO:0051301">
    <property type="term" value="P:cell division"/>
    <property type="evidence" value="ECO:0007669"/>
    <property type="project" value="UniProtKB-KW"/>
</dbReference>
<keyword evidence="4 10" id="KW-0808">Transferase</keyword>
<feature type="binding site" evidence="10">
    <location>
        <position position="330"/>
    </location>
    <ligand>
        <name>UDP-N-acetyl-alpha-D-glucosamine</name>
        <dbReference type="ChEBI" id="CHEBI:57705"/>
    </ligand>
</feature>
<comment type="similarity">
    <text evidence="10">Belongs to the glycosyltransferase 28 family. MurG subfamily.</text>
</comment>
<evidence type="ECO:0000256" key="1">
    <source>
        <dbReference type="ARBA" id="ARBA00022475"/>
    </source>
</evidence>
<comment type="subcellular location">
    <subcellularLocation>
        <location evidence="10">Cell membrane</location>
        <topology evidence="10">Peripheral membrane protein</topology>
        <orientation evidence="10">Cytoplasmic side</orientation>
    </subcellularLocation>
</comment>
<dbReference type="UniPathway" id="UPA00219"/>
<dbReference type="EC" id="2.4.1.227" evidence="10"/>
<comment type="pathway">
    <text evidence="10">Cell wall biogenesis; peptidoglycan biosynthesis.</text>
</comment>
<evidence type="ECO:0000256" key="9">
    <source>
        <dbReference type="ARBA" id="ARBA00023316"/>
    </source>
</evidence>
<dbReference type="PANTHER" id="PTHR21015">
    <property type="entry name" value="UDP-N-ACETYLGLUCOSAMINE--N-ACETYLMURAMYL-(PENTAPEPTIDE) PYROPHOSPHORYL-UNDECAPRENOL N-ACETYLGLUCOSAMINE TRANSFERASE 1"/>
    <property type="match status" value="1"/>
</dbReference>
<dbReference type="NCBIfam" id="TIGR01133">
    <property type="entry name" value="murG"/>
    <property type="match status" value="1"/>
</dbReference>
<evidence type="ECO:0000256" key="5">
    <source>
        <dbReference type="ARBA" id="ARBA00022960"/>
    </source>
</evidence>
<organism evidence="13 14">
    <name type="scientific">Deinococcus ficus</name>
    <dbReference type="NCBI Taxonomy" id="317577"/>
    <lineage>
        <taxon>Bacteria</taxon>
        <taxon>Thermotogati</taxon>
        <taxon>Deinococcota</taxon>
        <taxon>Deinococci</taxon>
        <taxon>Deinococcales</taxon>
        <taxon>Deinococcaceae</taxon>
        <taxon>Deinococcus</taxon>
    </lineage>
</organism>
<keyword evidence="2 10" id="KW-0132">Cell division</keyword>
<keyword evidence="7 10" id="KW-0472">Membrane</keyword>
<dbReference type="Pfam" id="PF04101">
    <property type="entry name" value="Glyco_tran_28_C"/>
    <property type="match status" value="1"/>
</dbReference>
<dbReference type="InterPro" id="IPR007235">
    <property type="entry name" value="Glyco_trans_28_C"/>
</dbReference>
<dbReference type="GO" id="GO:0009252">
    <property type="term" value="P:peptidoglycan biosynthetic process"/>
    <property type="evidence" value="ECO:0007669"/>
    <property type="project" value="UniProtKB-UniRule"/>
</dbReference>
<dbReference type="InterPro" id="IPR006009">
    <property type="entry name" value="GlcNAc_MurG"/>
</dbReference>
<keyword evidence="5 10" id="KW-0133">Cell shape</keyword>
<comment type="caution">
    <text evidence="10">Lacks conserved residue(s) required for the propagation of feature annotation.</text>
</comment>
<keyword evidence="14" id="KW-1185">Reference proteome</keyword>
<evidence type="ECO:0000256" key="10">
    <source>
        <dbReference type="HAMAP-Rule" id="MF_00033"/>
    </source>
</evidence>
<evidence type="ECO:0000256" key="2">
    <source>
        <dbReference type="ARBA" id="ARBA00022618"/>
    </source>
</evidence>
<dbReference type="GO" id="GO:0005886">
    <property type="term" value="C:plasma membrane"/>
    <property type="evidence" value="ECO:0007669"/>
    <property type="project" value="UniProtKB-SubCell"/>
</dbReference>
<dbReference type="STRING" id="317577.GCA_000419625_02262"/>